<comment type="caution">
    <text evidence="1">The sequence shown here is derived from an EMBL/GenBank/DDBJ whole genome shotgun (WGS) entry which is preliminary data.</text>
</comment>
<organism evidence="1 2">
    <name type="scientific">Symbiodinium necroappetens</name>
    <dbReference type="NCBI Taxonomy" id="1628268"/>
    <lineage>
        <taxon>Eukaryota</taxon>
        <taxon>Sar</taxon>
        <taxon>Alveolata</taxon>
        <taxon>Dinophyceae</taxon>
        <taxon>Suessiales</taxon>
        <taxon>Symbiodiniaceae</taxon>
        <taxon>Symbiodinium</taxon>
    </lineage>
</organism>
<dbReference type="OrthoDB" id="420557at2759"/>
<accession>A0A812ZGS5</accession>
<dbReference type="AlphaFoldDB" id="A0A812ZGS5"/>
<reference evidence="1" key="1">
    <citation type="submission" date="2021-02" db="EMBL/GenBank/DDBJ databases">
        <authorList>
            <person name="Dougan E. K."/>
            <person name="Rhodes N."/>
            <person name="Thang M."/>
            <person name="Chan C."/>
        </authorList>
    </citation>
    <scope>NUCLEOTIDE SEQUENCE</scope>
</reference>
<evidence type="ECO:0000313" key="2">
    <source>
        <dbReference type="Proteomes" id="UP000601435"/>
    </source>
</evidence>
<dbReference type="Proteomes" id="UP000601435">
    <property type="component" value="Unassembled WGS sequence"/>
</dbReference>
<dbReference type="Gene3D" id="3.80.10.10">
    <property type="entry name" value="Ribonuclease Inhibitor"/>
    <property type="match status" value="1"/>
</dbReference>
<protein>
    <submittedName>
        <fullName evidence="1">Uncharacterized protein</fullName>
    </submittedName>
</protein>
<sequence>MQSYDLEDSQSLVRFLQDAEIRLVRLEYLVELQKAERVFPRRQEAETETTRCGQTALVDASELARLEIDERTGHISTMINFPWPPRRVTVNLVSISHAWESMEHPDPWRFQLEAIVDAFRVRLCDGLVWVFFDYISLHQYKRSTAQDQLFQRALHDMHILYAHEAVEVHLLEDLTPESLKGSRKGAIPVYCEGKDTVKAVPIQDLKLNVTPYDVRGWCQAEMEWARLRASVKGASVPRPPQIFKKAISQLQFTHRSDLDAVVQLQEKVFEQKASSTERLLIQDLDAVKIKTLCAAMPFYRNLKEVVIPAASLKVRCSLAAAVVRSGACDIQMNCEHLRDEDAIAFAVALSKNDCGHLQRLSIKCNAISKRGTDALQQMAAQQCNAVHCHSEDTEW</sequence>
<dbReference type="EMBL" id="CAJNJA010047674">
    <property type="protein sequence ID" value="CAE7825691.1"/>
    <property type="molecule type" value="Genomic_DNA"/>
</dbReference>
<feature type="non-terminal residue" evidence="1">
    <location>
        <position position="1"/>
    </location>
</feature>
<evidence type="ECO:0000313" key="1">
    <source>
        <dbReference type="EMBL" id="CAE7825691.1"/>
    </source>
</evidence>
<proteinExistence type="predicted"/>
<keyword evidence="2" id="KW-1185">Reference proteome</keyword>
<gene>
    <name evidence="1" type="ORF">SNEC2469_LOCUS24621</name>
</gene>
<name>A0A812ZGS5_9DINO</name>
<dbReference type="InterPro" id="IPR032675">
    <property type="entry name" value="LRR_dom_sf"/>
</dbReference>